<evidence type="ECO:0000256" key="7">
    <source>
        <dbReference type="PROSITE-ProRule" id="PRU10141"/>
    </source>
</evidence>
<dbReference type="SUPFAM" id="SSF56112">
    <property type="entry name" value="Protein kinase-like (PK-like)"/>
    <property type="match status" value="1"/>
</dbReference>
<evidence type="ECO:0000256" key="4">
    <source>
        <dbReference type="ARBA" id="ARBA00022741"/>
    </source>
</evidence>
<dbReference type="CDD" id="cd14014">
    <property type="entry name" value="STKc_PknB_like"/>
    <property type="match status" value="1"/>
</dbReference>
<evidence type="ECO:0000256" key="3">
    <source>
        <dbReference type="ARBA" id="ARBA00022679"/>
    </source>
</evidence>
<proteinExistence type="predicted"/>
<dbReference type="Gene3D" id="3.40.30.10">
    <property type="entry name" value="Glutaredoxin"/>
    <property type="match status" value="1"/>
</dbReference>
<reference evidence="11 12" key="1">
    <citation type="submission" date="2019-08" db="EMBL/GenBank/DDBJ databases">
        <title>Deep-cultivation of Planctomycetes and their phenomic and genomic characterization uncovers novel biology.</title>
        <authorList>
            <person name="Wiegand S."/>
            <person name="Jogler M."/>
            <person name="Boedeker C."/>
            <person name="Pinto D."/>
            <person name="Vollmers J."/>
            <person name="Rivas-Marin E."/>
            <person name="Kohn T."/>
            <person name="Peeters S.H."/>
            <person name="Heuer A."/>
            <person name="Rast P."/>
            <person name="Oberbeckmann S."/>
            <person name="Bunk B."/>
            <person name="Jeske O."/>
            <person name="Meyerdierks A."/>
            <person name="Storesund J.E."/>
            <person name="Kallscheuer N."/>
            <person name="Luecker S."/>
            <person name="Lage O.M."/>
            <person name="Pohl T."/>
            <person name="Merkel B.J."/>
            <person name="Hornburger P."/>
            <person name="Mueller R.-W."/>
            <person name="Bruemmer F."/>
            <person name="Labrenz M."/>
            <person name="Spormann A.M."/>
            <person name="Op den Camp H."/>
            <person name="Overmann J."/>
            <person name="Amann R."/>
            <person name="Jetten M.S.M."/>
            <person name="Mascher T."/>
            <person name="Medema M.H."/>
            <person name="Devos D.P."/>
            <person name="Kaster A.-K."/>
            <person name="Ovreas L."/>
            <person name="Rohde M."/>
            <person name="Galperin M.Y."/>
            <person name="Jogler C."/>
        </authorList>
    </citation>
    <scope>NUCLEOTIDE SEQUENCE [LARGE SCALE GENOMIC DNA]</scope>
    <source>
        <strain evidence="11 12">UC8</strain>
    </source>
</reference>
<evidence type="ECO:0000259" key="10">
    <source>
        <dbReference type="PROSITE" id="PS51352"/>
    </source>
</evidence>
<dbReference type="InterPro" id="IPR008271">
    <property type="entry name" value="Ser/Thr_kinase_AS"/>
</dbReference>
<dbReference type="EMBL" id="CP042914">
    <property type="protein sequence ID" value="QEG41713.1"/>
    <property type="molecule type" value="Genomic_DNA"/>
</dbReference>
<evidence type="ECO:0000256" key="5">
    <source>
        <dbReference type="ARBA" id="ARBA00022777"/>
    </source>
</evidence>
<evidence type="ECO:0000313" key="11">
    <source>
        <dbReference type="EMBL" id="QEG41713.1"/>
    </source>
</evidence>
<dbReference type="EC" id="2.7.11.1" evidence="1"/>
<feature type="region of interest" description="Disordered" evidence="8">
    <location>
        <begin position="62"/>
        <end position="94"/>
    </location>
</feature>
<dbReference type="CDD" id="cd02966">
    <property type="entry name" value="TlpA_like_family"/>
    <property type="match status" value="1"/>
</dbReference>
<dbReference type="RefSeq" id="WP_068135378.1">
    <property type="nucleotide sequence ID" value="NZ_CP042914.1"/>
</dbReference>
<keyword evidence="6 7" id="KW-0067">ATP-binding</keyword>
<evidence type="ECO:0000256" key="1">
    <source>
        <dbReference type="ARBA" id="ARBA00012513"/>
    </source>
</evidence>
<keyword evidence="2" id="KW-0723">Serine/threonine-protein kinase</keyword>
<gene>
    <name evidence="11" type="primary">pknB_24</name>
    <name evidence="11" type="ORF">UC8_37390</name>
</gene>
<evidence type="ECO:0000256" key="6">
    <source>
        <dbReference type="ARBA" id="ARBA00022840"/>
    </source>
</evidence>
<keyword evidence="3 11" id="KW-0808">Transferase</keyword>
<name>A0A5B9R647_9BACT</name>
<dbReference type="GO" id="GO:0004674">
    <property type="term" value="F:protein serine/threonine kinase activity"/>
    <property type="evidence" value="ECO:0007669"/>
    <property type="project" value="UniProtKB-KW"/>
</dbReference>
<dbReference type="PROSITE" id="PS00108">
    <property type="entry name" value="PROTEIN_KINASE_ST"/>
    <property type="match status" value="1"/>
</dbReference>
<dbReference type="FunFam" id="1.10.510.10:FF:000021">
    <property type="entry name" value="Serine/threonine protein kinase"/>
    <property type="match status" value="1"/>
</dbReference>
<dbReference type="GO" id="GO:0005524">
    <property type="term" value="F:ATP binding"/>
    <property type="evidence" value="ECO:0007669"/>
    <property type="project" value="UniProtKB-UniRule"/>
</dbReference>
<evidence type="ECO:0000259" key="9">
    <source>
        <dbReference type="PROSITE" id="PS50011"/>
    </source>
</evidence>
<feature type="region of interest" description="Disordered" evidence="8">
    <location>
        <begin position="947"/>
        <end position="976"/>
    </location>
</feature>
<dbReference type="PROSITE" id="PS51352">
    <property type="entry name" value="THIOREDOXIN_2"/>
    <property type="match status" value="1"/>
</dbReference>
<evidence type="ECO:0000256" key="2">
    <source>
        <dbReference type="ARBA" id="ARBA00022527"/>
    </source>
</evidence>
<evidence type="ECO:0000256" key="8">
    <source>
        <dbReference type="SAM" id="MobiDB-lite"/>
    </source>
</evidence>
<dbReference type="Gene3D" id="1.10.510.10">
    <property type="entry name" value="Transferase(Phosphotransferase) domain 1"/>
    <property type="match status" value="1"/>
</dbReference>
<feature type="binding site" evidence="7">
    <location>
        <position position="138"/>
    </location>
    <ligand>
        <name>ATP</name>
        <dbReference type="ChEBI" id="CHEBI:30616"/>
    </ligand>
</feature>
<dbReference type="GO" id="GO:0016491">
    <property type="term" value="F:oxidoreductase activity"/>
    <property type="evidence" value="ECO:0007669"/>
    <property type="project" value="InterPro"/>
</dbReference>
<evidence type="ECO:0000313" key="12">
    <source>
        <dbReference type="Proteomes" id="UP000325286"/>
    </source>
</evidence>
<dbReference type="GO" id="GO:0016209">
    <property type="term" value="F:antioxidant activity"/>
    <property type="evidence" value="ECO:0007669"/>
    <property type="project" value="InterPro"/>
</dbReference>
<feature type="region of interest" description="Disordered" evidence="8">
    <location>
        <begin position="542"/>
        <end position="561"/>
    </location>
</feature>
<dbReference type="SUPFAM" id="SSF52833">
    <property type="entry name" value="Thioredoxin-like"/>
    <property type="match status" value="1"/>
</dbReference>
<dbReference type="InterPro" id="IPR036249">
    <property type="entry name" value="Thioredoxin-like_sf"/>
</dbReference>
<dbReference type="KEGG" id="rul:UC8_37390"/>
<organism evidence="11 12">
    <name type="scientific">Roseimaritima ulvae</name>
    <dbReference type="NCBI Taxonomy" id="980254"/>
    <lineage>
        <taxon>Bacteria</taxon>
        <taxon>Pseudomonadati</taxon>
        <taxon>Planctomycetota</taxon>
        <taxon>Planctomycetia</taxon>
        <taxon>Pirellulales</taxon>
        <taxon>Pirellulaceae</taxon>
        <taxon>Roseimaritima</taxon>
    </lineage>
</organism>
<feature type="domain" description="Protein kinase" evidence="9">
    <location>
        <begin position="109"/>
        <end position="370"/>
    </location>
</feature>
<keyword evidence="5 11" id="KW-0418">Kinase</keyword>
<dbReference type="Gene3D" id="3.30.200.20">
    <property type="entry name" value="Phosphorylase Kinase, domain 1"/>
    <property type="match status" value="1"/>
</dbReference>
<protein>
    <recommendedName>
        <fullName evidence="1">non-specific serine/threonine protein kinase</fullName>
        <ecNumber evidence="1">2.7.11.1</ecNumber>
    </recommendedName>
</protein>
<dbReference type="PANTHER" id="PTHR43289">
    <property type="entry name" value="MITOGEN-ACTIVATED PROTEIN KINASE KINASE KINASE 20-RELATED"/>
    <property type="match status" value="1"/>
</dbReference>
<dbReference type="Proteomes" id="UP000325286">
    <property type="component" value="Chromosome"/>
</dbReference>
<dbReference type="PROSITE" id="PS50011">
    <property type="entry name" value="PROTEIN_KINASE_DOM"/>
    <property type="match status" value="1"/>
</dbReference>
<dbReference type="Pfam" id="PF00069">
    <property type="entry name" value="Pkinase"/>
    <property type="match status" value="1"/>
</dbReference>
<dbReference type="InterPro" id="IPR000719">
    <property type="entry name" value="Prot_kinase_dom"/>
</dbReference>
<sequence length="1553" mass="169362">MKSSTVCLSESEIPRLLAGDLPADEITAAEDHIADCESCRSAIESMIADSRWWDDARQSLAQKPTGDFDHSQNEPSGDANEPDPTASEQLLDLLGPTDDPAMLGRIGTYEIVGVLGRGGMGAVFKGYDGALNRFVAIKMLLPHLAVSGAARKRFEREAQAAAAVVDDHVMAIHGVSEWKSVPYFVMPYARGVSLQKRLNDSGPLEVREVLRIGMQAAKGLAAAHAQGLVHRDVKPANIFLDEGVERVQLMDFGLARAVDDASLTRSGTLAGTPQYMSPEQARAETVDSRSDLFSLGSVLYAMCTGHAPFRAESSYSVLRLITDKEPRPIRELNPDIPDWLCAIVGKLMSKQACDRFESAEQVAELLEACLAHVQQPTTTPLPAGVQALAAQEQRVGVQALAAQEQRPSTLKRLKAGLQQSSTLKRLKAGLQRMPPIAKRFVAVGFAFSLVFAGVMIVLELNKGTLTIESELDDVAIRIVKEQETVKQLTVNQSGATVRIAAGNYVVIVDGEVDGIAVEDGQVSLRRGEHEVAKIVRVQPPEKASPAASLNAQASPVPNDPASQALADLQAEYQENAAAYRHAMDEATDEAELNRVYQEMDPRQTMPAKLLAFEAKHRGSKAGLTALTEVARMAVSVGDPTSEAARGRVEAVKRLTTYYLDHRGLEKIAAGLDAGPFVPGTDEFLQLLVEKSPHRETQAEALIAQVIQGMRLLRVESQLPTLIAQQKQTLHNDGDIPPAEKAALLKRLTEFENVNFRKLRAELNQKLQRLVDDYADQPVQHYGTGSVAGLRLAHAINQVIVGKKAPQITATDVTGKPFRLSDLREKLVVLLFAQNVGDDYTEMYGPIRQLVAKYEWAPVRFVTIVSTDDQKGLRAAVQRGDLNGTVIAQPLYQAPLSLDWGIEAYPSVYIIDANGVLHPEMHMPYYGAGGYDTSEVDNRIAELLKPSPQAMPNLPVENGGNKFREEGEPNASDTSIGEHLSLSDSVKAFNQKFKERFPHSDQPPLTEQELIACASWRVQYDTELSESLKSGLHEIARKHQMPAGWKFAGGFATRPVGETTVDLFQISLANDSGTERIIVRERFLGSSASDAKPADEPTSGTPLARAVHRFNARHKKADGQIQPPLTEDEVIAAIIHQQTKRDALDVSDSLFANLQDIARTRLLPEGAELELISSFGSEAGTEFTIWSIRLKMLQDEKGREGWTYGFGIREQFIGVRHGDAASIHWGPPGENGLQAGVRLTPGLLSYEMGQKIGVEFFYRNILGQSLPATIPNIFIYKEIDVRDAEGAKLEVVKGAQDLIIGGAVGVNIGEEPYSFRGQPLMLVPVSTAAEQRDKIFAASDARTLILANPGQSCKLTFMVRNSADDAEGTLKTGEIRFDVAEGTIEFEQIVPRDFGRLLTPKNLLGTGSKRTPKAATNAAFATPESLMEYYADCQFRNDTGGCLACYSDKVIDQFAANYLVTATGVLEMLRGGGEPQRKRADQLEALLERSMIDDPPSIAAAALYQAAGSVRDELKGGESREPTQHELVLTATSPSMLKNPRQFVLEFSQFCDED</sequence>
<dbReference type="InterPro" id="IPR011009">
    <property type="entry name" value="Kinase-like_dom_sf"/>
</dbReference>
<dbReference type="PANTHER" id="PTHR43289:SF6">
    <property type="entry name" value="SERINE_THREONINE-PROTEIN KINASE NEKL-3"/>
    <property type="match status" value="1"/>
</dbReference>
<dbReference type="PROSITE" id="PS00107">
    <property type="entry name" value="PROTEIN_KINASE_ATP"/>
    <property type="match status" value="1"/>
</dbReference>
<feature type="domain" description="Thioredoxin" evidence="10">
    <location>
        <begin position="798"/>
        <end position="944"/>
    </location>
</feature>
<keyword evidence="12" id="KW-1185">Reference proteome</keyword>
<dbReference type="Pfam" id="PF00578">
    <property type="entry name" value="AhpC-TSA"/>
    <property type="match status" value="1"/>
</dbReference>
<keyword evidence="4 7" id="KW-0547">Nucleotide-binding</keyword>
<dbReference type="InterPro" id="IPR000866">
    <property type="entry name" value="AhpC/TSA"/>
</dbReference>
<accession>A0A5B9R647</accession>
<dbReference type="InterPro" id="IPR017441">
    <property type="entry name" value="Protein_kinase_ATP_BS"/>
</dbReference>
<dbReference type="SMART" id="SM00220">
    <property type="entry name" value="S_TKc"/>
    <property type="match status" value="1"/>
</dbReference>
<dbReference type="InterPro" id="IPR013766">
    <property type="entry name" value="Thioredoxin_domain"/>
</dbReference>